<dbReference type="SUPFAM" id="SSF48452">
    <property type="entry name" value="TPR-like"/>
    <property type="match status" value="1"/>
</dbReference>
<organism evidence="2 3">
    <name type="scientific">Derxia gummosa DSM 723</name>
    <dbReference type="NCBI Taxonomy" id="1121388"/>
    <lineage>
        <taxon>Bacteria</taxon>
        <taxon>Pseudomonadati</taxon>
        <taxon>Pseudomonadota</taxon>
        <taxon>Betaproteobacteria</taxon>
        <taxon>Burkholderiales</taxon>
        <taxon>Alcaligenaceae</taxon>
        <taxon>Derxia</taxon>
    </lineage>
</organism>
<protein>
    <recommendedName>
        <fullName evidence="4">Tetratricopeptide repeat protein</fullName>
    </recommendedName>
</protein>
<dbReference type="Proteomes" id="UP000675920">
    <property type="component" value="Unplaced"/>
</dbReference>
<proteinExistence type="predicted"/>
<name>A0A8B6X500_9BURK</name>
<dbReference type="Gene3D" id="1.25.40.10">
    <property type="entry name" value="Tetratricopeptide repeat domain"/>
    <property type="match status" value="2"/>
</dbReference>
<keyword evidence="2" id="KW-1185">Reference proteome</keyword>
<dbReference type="SUPFAM" id="SSF53474">
    <property type="entry name" value="alpha/beta-Hydrolases"/>
    <property type="match status" value="1"/>
</dbReference>
<reference evidence="3" key="1">
    <citation type="submission" date="2025-08" db="UniProtKB">
        <authorList>
            <consortium name="RefSeq"/>
        </authorList>
    </citation>
    <scope>IDENTIFICATION</scope>
</reference>
<dbReference type="AlphaFoldDB" id="A0A8B6X500"/>
<dbReference type="RefSeq" id="WP_028312003.1">
    <property type="nucleotide sequence ID" value="NZ_AXWS01000014.1"/>
</dbReference>
<feature type="region of interest" description="Disordered" evidence="1">
    <location>
        <begin position="328"/>
        <end position="350"/>
    </location>
</feature>
<dbReference type="InterPro" id="IPR011990">
    <property type="entry name" value="TPR-like_helical_dom_sf"/>
</dbReference>
<accession>A0A8B6X500</accession>
<evidence type="ECO:0008006" key="4">
    <source>
        <dbReference type="Google" id="ProtNLM"/>
    </source>
</evidence>
<evidence type="ECO:0000313" key="3">
    <source>
        <dbReference type="RefSeq" id="WP_028312003.1"/>
    </source>
</evidence>
<dbReference type="OrthoDB" id="7247356at2"/>
<evidence type="ECO:0000256" key="1">
    <source>
        <dbReference type="SAM" id="MobiDB-lite"/>
    </source>
</evidence>
<evidence type="ECO:0000313" key="2">
    <source>
        <dbReference type="Proteomes" id="UP000675920"/>
    </source>
</evidence>
<sequence>MPDAAPPAPLETDLYLSANLHVCALVFDPTAPLLIAFASGGQPRHPVGMSMARKHGFNCISVACKAQDWFQYPDFDRAMDAVRDAARGFPRVVAYGFSMGGYGALIGSGTIEPDLVLACSPQAAIGPAVPAGEHRWADERIRIGHELGFPIDDLAARLSRRADLVLVYDPRDFDRFHVRDIEALRPARHLYFPLAGHSTLPLLTRMGFGSKLVLAALDGSLDLPAFQRELLAIRRATLRDELLYVELRRRGRPVPERLLARVIDAPSTGLEKGRLRNLVIDCLDLGRVDLAWHAFARLAADNSSALAPSFVADVRRLAAAHVEPDDTAVMPDAVSGPTPTVDAGTGAQAPAGEADAVTASADAEADAVASLAAEVDPEAQFAGLTGIALHRAKAFAALRAQSERGGVAGRRVLLALGWLLGAAGRRDEALAAALAAAADLSAWDEDNAGIADCLAALGETESAERFRRRAANAAVRDFTWYELRARPLERANDWQGALAIWREAADTRVEPLRVAPRLARCHARRDEHAEAIAALAPVLALPVISTAVRKIETTALLKLGRQAEAIASLAQLVLAEPDVANHHRALANCLAATGGDLERACHHAQRAVELQPTPGHARLLAGLQQRLAAR</sequence>
<dbReference type="InterPro" id="IPR029058">
    <property type="entry name" value="AB_hydrolase_fold"/>
</dbReference>
<dbReference type="Gene3D" id="3.40.50.1820">
    <property type="entry name" value="alpha/beta hydrolase"/>
    <property type="match status" value="1"/>
</dbReference>